<evidence type="ECO:0000313" key="3">
    <source>
        <dbReference type="EMBL" id="TKY90231.1"/>
    </source>
</evidence>
<proteinExistence type="predicted"/>
<protein>
    <recommendedName>
        <fullName evidence="5">GST N-terminal domain-containing protein</fullName>
    </recommendedName>
</protein>
<dbReference type="EMBL" id="SRRM01000002">
    <property type="protein sequence ID" value="TKY90231.1"/>
    <property type="molecule type" value="Genomic_DNA"/>
</dbReference>
<dbReference type="Pfam" id="PF13417">
    <property type="entry name" value="GST_N_3"/>
    <property type="match status" value="1"/>
</dbReference>
<dbReference type="CDD" id="cd00299">
    <property type="entry name" value="GST_C_family"/>
    <property type="match status" value="1"/>
</dbReference>
<dbReference type="OrthoDB" id="412788at2759"/>
<evidence type="ECO:0000313" key="4">
    <source>
        <dbReference type="Proteomes" id="UP000306050"/>
    </source>
</evidence>
<dbReference type="Gene3D" id="1.20.1050.10">
    <property type="match status" value="1"/>
</dbReference>
<dbReference type="PROSITE" id="PS50405">
    <property type="entry name" value="GST_CTER"/>
    <property type="match status" value="1"/>
</dbReference>
<dbReference type="PANTHER" id="PTHR43968:SF6">
    <property type="entry name" value="GLUTATHIONE S-TRANSFERASE OMEGA"/>
    <property type="match status" value="1"/>
</dbReference>
<evidence type="ECO:0000259" key="1">
    <source>
        <dbReference type="PROSITE" id="PS50404"/>
    </source>
</evidence>
<dbReference type="GO" id="GO:0005737">
    <property type="term" value="C:cytoplasm"/>
    <property type="evidence" value="ECO:0007669"/>
    <property type="project" value="TreeGrafter"/>
</dbReference>
<dbReference type="InterPro" id="IPR050983">
    <property type="entry name" value="GST_Omega/HSP26"/>
</dbReference>
<dbReference type="RefSeq" id="XP_029742216.1">
    <property type="nucleotide sequence ID" value="XM_029880830.1"/>
</dbReference>
<accession>A0A4U7KZB0</accession>
<gene>
    <name evidence="3" type="ORF">EX895_000229</name>
</gene>
<dbReference type="InterPro" id="IPR010987">
    <property type="entry name" value="Glutathione-S-Trfase_C-like"/>
</dbReference>
<dbReference type="InterPro" id="IPR004045">
    <property type="entry name" value="Glutathione_S-Trfase_N"/>
</dbReference>
<dbReference type="InterPro" id="IPR036282">
    <property type="entry name" value="Glutathione-S-Trfase_C_sf"/>
</dbReference>
<dbReference type="CDD" id="cd00570">
    <property type="entry name" value="GST_N_family"/>
    <property type="match status" value="1"/>
</dbReference>
<name>A0A4U7KZB0_9BASI</name>
<dbReference type="PROSITE" id="PS50404">
    <property type="entry name" value="GST_NTER"/>
    <property type="match status" value="1"/>
</dbReference>
<dbReference type="Pfam" id="PF13410">
    <property type="entry name" value="GST_C_2"/>
    <property type="match status" value="1"/>
</dbReference>
<dbReference type="GeneID" id="40723124"/>
<dbReference type="InterPro" id="IPR036249">
    <property type="entry name" value="Thioredoxin-like_sf"/>
</dbReference>
<evidence type="ECO:0000259" key="2">
    <source>
        <dbReference type="PROSITE" id="PS50405"/>
    </source>
</evidence>
<organism evidence="3 4">
    <name type="scientific">Sporisorium graminicola</name>
    <dbReference type="NCBI Taxonomy" id="280036"/>
    <lineage>
        <taxon>Eukaryota</taxon>
        <taxon>Fungi</taxon>
        <taxon>Dikarya</taxon>
        <taxon>Basidiomycota</taxon>
        <taxon>Ustilaginomycotina</taxon>
        <taxon>Ustilaginomycetes</taxon>
        <taxon>Ustilaginales</taxon>
        <taxon>Ustilaginaceae</taxon>
        <taxon>Sporisorium</taxon>
    </lineage>
</organism>
<comment type="caution">
    <text evidence="3">The sequence shown here is derived from an EMBL/GenBank/DDBJ whole genome shotgun (WGS) entry which is preliminary data.</text>
</comment>
<dbReference type="PANTHER" id="PTHR43968">
    <property type="match status" value="1"/>
</dbReference>
<feature type="domain" description="GST N-terminal" evidence="1">
    <location>
        <begin position="5"/>
        <end position="101"/>
    </location>
</feature>
<reference evidence="3 4" key="1">
    <citation type="submission" date="2019-05" db="EMBL/GenBank/DDBJ databases">
        <title>Sporisorium graminicola CBS 10092 draft sequencing and annotation.</title>
        <authorList>
            <person name="Solano-Gonzalez S."/>
            <person name="Caddick M.X."/>
            <person name="Darby A."/>
        </authorList>
    </citation>
    <scope>NUCLEOTIDE SEQUENCE [LARGE SCALE GENOMIC DNA]</scope>
    <source>
        <strain evidence="3 4">CBS 10092</strain>
    </source>
</reference>
<dbReference type="SUPFAM" id="SSF47616">
    <property type="entry name" value="GST C-terminal domain-like"/>
    <property type="match status" value="1"/>
</dbReference>
<feature type="domain" description="GST C-terminal" evidence="2">
    <location>
        <begin position="195"/>
        <end position="338"/>
    </location>
</feature>
<dbReference type="SUPFAM" id="SSF52833">
    <property type="entry name" value="Thioredoxin-like"/>
    <property type="match status" value="1"/>
</dbReference>
<keyword evidence="4" id="KW-1185">Reference proteome</keyword>
<dbReference type="Gene3D" id="3.40.30.10">
    <property type="entry name" value="Glutaredoxin"/>
    <property type="match status" value="1"/>
</dbReference>
<dbReference type="KEGG" id="sgra:EX895_000229"/>
<sequence length="338" mass="35953">MSEVPKATLYTFDGSVWASAPRLALVEKGYSPQDVDIKTVNLVQAENFDPSYLRINSKGTVPTLVVPLLETTSAEVATKFRAINDTKAILEFLDKSRSQNTIPVDASVPAAPAPILAPATIEGKAASDEIIALVHAAAVDPNFLLLGARNQAEFQAGKAGLPGTFVTNRYNALVQHQKSLAEGSSATVAFDGSANPKSSAIHENLKKWYADKLESQSLLTKAYVSNDAQALEQLVQLTNATWKAVGETLATLETKLQGPFALGDQLSLADLHVVPWLARISAIAAGLPPQQGEAEPLDKLDTVLAAAGGAKIGDKVRALWTAFSERPSFKKVYADGLH</sequence>
<dbReference type="Proteomes" id="UP000306050">
    <property type="component" value="Chromosome SGRAM_1"/>
</dbReference>
<dbReference type="AlphaFoldDB" id="A0A4U7KZB0"/>
<evidence type="ECO:0008006" key="5">
    <source>
        <dbReference type="Google" id="ProtNLM"/>
    </source>
</evidence>